<dbReference type="PANTHER" id="PTHR45738">
    <property type="entry name" value="POLYPHOSPHOINOSITIDE PHOSPHATASE"/>
    <property type="match status" value="1"/>
</dbReference>
<dbReference type="OrthoDB" id="6258645at2759"/>
<evidence type="ECO:0000313" key="2">
    <source>
        <dbReference type="Proteomes" id="UP000085678"/>
    </source>
</evidence>
<evidence type="ECO:0000313" key="3">
    <source>
        <dbReference type="RefSeq" id="XP_013410779.1"/>
    </source>
</evidence>
<proteinExistence type="predicted"/>
<name>A0A1S3JLJ2_LINAN</name>
<keyword evidence="1" id="KW-0378">Hydrolase</keyword>
<accession>A0A1S3JLJ2</accession>
<evidence type="ECO:0000256" key="1">
    <source>
        <dbReference type="ARBA" id="ARBA00022801"/>
    </source>
</evidence>
<dbReference type="InterPro" id="IPR043573">
    <property type="entry name" value="Fig4-like"/>
</dbReference>
<dbReference type="RefSeq" id="XP_013410779.1">
    <property type="nucleotide sequence ID" value="XM_013555325.1"/>
</dbReference>
<dbReference type="STRING" id="7574.A0A1S3JLJ2"/>
<keyword evidence="2" id="KW-1185">Reference proteome</keyword>
<dbReference type="AlphaFoldDB" id="A0A1S3JLJ2"/>
<dbReference type="Proteomes" id="UP000085678">
    <property type="component" value="Unplaced"/>
</dbReference>
<sequence>MLEELYEDHGDVLALQYGGSQLVHRIETYRKTAPWTSHSRDIMHTLSRYYSNTFSDNEKQNAINVFLGVFQPQKGHAAIWDLSTDYYLHNCLAMGRFPKNQRSLDVLDQEGSGSILVMNSKLNKSYSQWWEKPVRDCLPLPYDE</sequence>
<protein>
    <submittedName>
        <fullName evidence="3">Polyphosphoinositide phosphatase-like</fullName>
    </submittedName>
</protein>
<organism evidence="2 3">
    <name type="scientific">Lingula anatina</name>
    <name type="common">Brachiopod</name>
    <name type="synonym">Lingula unguis</name>
    <dbReference type="NCBI Taxonomy" id="7574"/>
    <lineage>
        <taxon>Eukaryota</taxon>
        <taxon>Metazoa</taxon>
        <taxon>Spiralia</taxon>
        <taxon>Lophotrochozoa</taxon>
        <taxon>Brachiopoda</taxon>
        <taxon>Linguliformea</taxon>
        <taxon>Lingulata</taxon>
        <taxon>Lingulida</taxon>
        <taxon>Linguloidea</taxon>
        <taxon>Lingulidae</taxon>
        <taxon>Lingula</taxon>
    </lineage>
</organism>
<dbReference type="PANTHER" id="PTHR45738:SF5">
    <property type="entry name" value="POLYPHOSPHOINOSITIDE PHOSPHATASE"/>
    <property type="match status" value="1"/>
</dbReference>
<reference evidence="3" key="1">
    <citation type="submission" date="2025-08" db="UniProtKB">
        <authorList>
            <consortium name="RefSeq"/>
        </authorList>
    </citation>
    <scope>IDENTIFICATION</scope>
    <source>
        <tissue evidence="3">Gonads</tissue>
    </source>
</reference>
<gene>
    <name evidence="3" type="primary">LOC106173971</name>
</gene>
<feature type="non-terminal residue" evidence="3">
    <location>
        <position position="144"/>
    </location>
</feature>
<dbReference type="GO" id="GO:0046856">
    <property type="term" value="P:phosphatidylinositol dephosphorylation"/>
    <property type="evidence" value="ECO:0007669"/>
    <property type="project" value="InterPro"/>
</dbReference>
<dbReference type="GO" id="GO:0043813">
    <property type="term" value="F:phosphatidylinositol-3,5-bisphosphate 5-phosphatase activity"/>
    <property type="evidence" value="ECO:0007669"/>
    <property type="project" value="InterPro"/>
</dbReference>
<dbReference type="InParanoid" id="A0A1S3JLJ2"/>
<dbReference type="GeneID" id="106173971"/>
<dbReference type="KEGG" id="lak:106173971"/>